<dbReference type="SUPFAM" id="SSF56935">
    <property type="entry name" value="Porins"/>
    <property type="match status" value="1"/>
</dbReference>
<organism evidence="2 3">
    <name type="scientific">Ohtaekwangia kribbensis</name>
    <dbReference type="NCBI Taxonomy" id="688913"/>
    <lineage>
        <taxon>Bacteria</taxon>
        <taxon>Pseudomonadati</taxon>
        <taxon>Bacteroidota</taxon>
        <taxon>Cytophagia</taxon>
        <taxon>Cytophagales</taxon>
        <taxon>Fulvivirgaceae</taxon>
        <taxon>Ohtaekwangia</taxon>
    </lineage>
</organism>
<dbReference type="InterPro" id="IPR046235">
    <property type="entry name" value="DUF6268"/>
</dbReference>
<proteinExistence type="predicted"/>
<name>A0ABW3KBM9_9BACT</name>
<accession>A0ABW3KBM9</accession>
<comment type="caution">
    <text evidence="2">The sequence shown here is derived from an EMBL/GenBank/DDBJ whole genome shotgun (WGS) entry which is preliminary data.</text>
</comment>
<sequence length="298" mass="34132">MKNIFIVYFFTSVLCKSVLAQQDADLFHLKYSITPMKHTSGNDVLHELEANIKVPTILRKNYTVATGIKYESLLTDGQSLPMAQALHGTSMQLLFGRKLKTNNVLTAVLSVGIYSDFKDITSDDFRFAAGIRYKNQISEKLSFSYGLLYSKQFFGNLIAPFIDFNWKISRQLSLHGPFPLNPRLYYTIHPKASLSLFLKPDNSTFRLSARENNAQYLQRKQWNAGIGFDYKVKQHWTISIRTGASLRQRFELYDASETGVFSILTIDVNGRKRTPSYSYEANSFFAEIVLAWSLHQNE</sequence>
<gene>
    <name evidence="2" type="ORF">ACFQ21_29740</name>
</gene>
<dbReference type="EMBL" id="JBHTKA010000016">
    <property type="protein sequence ID" value="MFD1003544.1"/>
    <property type="molecule type" value="Genomic_DNA"/>
</dbReference>
<protein>
    <submittedName>
        <fullName evidence="2">DUF6268 family outer membrane beta-barrel protein</fullName>
    </submittedName>
</protein>
<feature type="domain" description="DUF6268" evidence="1">
    <location>
        <begin position="63"/>
        <end position="262"/>
    </location>
</feature>
<dbReference type="Pfam" id="PF19783">
    <property type="entry name" value="DUF6268"/>
    <property type="match status" value="1"/>
</dbReference>
<evidence type="ECO:0000259" key="1">
    <source>
        <dbReference type="Pfam" id="PF19783"/>
    </source>
</evidence>
<dbReference type="Proteomes" id="UP001597112">
    <property type="component" value="Unassembled WGS sequence"/>
</dbReference>
<keyword evidence="3" id="KW-1185">Reference proteome</keyword>
<dbReference type="RefSeq" id="WP_377586356.1">
    <property type="nucleotide sequence ID" value="NZ_JBHTKA010000016.1"/>
</dbReference>
<evidence type="ECO:0000313" key="2">
    <source>
        <dbReference type="EMBL" id="MFD1003544.1"/>
    </source>
</evidence>
<reference evidence="3" key="1">
    <citation type="journal article" date="2019" name="Int. J. Syst. Evol. Microbiol.">
        <title>The Global Catalogue of Microorganisms (GCM) 10K type strain sequencing project: providing services to taxonomists for standard genome sequencing and annotation.</title>
        <authorList>
            <consortium name="The Broad Institute Genomics Platform"/>
            <consortium name="The Broad Institute Genome Sequencing Center for Infectious Disease"/>
            <person name="Wu L."/>
            <person name="Ma J."/>
        </authorList>
    </citation>
    <scope>NUCLEOTIDE SEQUENCE [LARGE SCALE GENOMIC DNA]</scope>
    <source>
        <strain evidence="3">CCUG 58938</strain>
    </source>
</reference>
<evidence type="ECO:0000313" key="3">
    <source>
        <dbReference type="Proteomes" id="UP001597112"/>
    </source>
</evidence>